<reference evidence="2" key="1">
    <citation type="journal article" date="2017" name="Nat. Ecol. Evol.">
        <title>Genome expansion and lineage-specific genetic innovations in the forest pathogenic fungi Armillaria.</title>
        <authorList>
            <person name="Sipos G."/>
            <person name="Prasanna A.N."/>
            <person name="Walter M.C."/>
            <person name="O'Connor E."/>
            <person name="Balint B."/>
            <person name="Krizsan K."/>
            <person name="Kiss B."/>
            <person name="Hess J."/>
            <person name="Varga T."/>
            <person name="Slot J."/>
            <person name="Riley R."/>
            <person name="Boka B."/>
            <person name="Rigling D."/>
            <person name="Barry K."/>
            <person name="Lee J."/>
            <person name="Mihaltcheva S."/>
            <person name="LaButti K."/>
            <person name="Lipzen A."/>
            <person name="Waldron R."/>
            <person name="Moloney N.M."/>
            <person name="Sperisen C."/>
            <person name="Kredics L."/>
            <person name="Vagvoelgyi C."/>
            <person name="Patrignani A."/>
            <person name="Fitzpatrick D."/>
            <person name="Nagy I."/>
            <person name="Doyle S."/>
            <person name="Anderson J.B."/>
            <person name="Grigoriev I.V."/>
            <person name="Gueldener U."/>
            <person name="Muensterkoetter M."/>
            <person name="Nagy L.G."/>
        </authorList>
    </citation>
    <scope>NUCLEOTIDE SEQUENCE [LARGE SCALE GENOMIC DNA]</scope>
    <source>
        <strain evidence="2">C18/9</strain>
    </source>
</reference>
<dbReference type="AlphaFoldDB" id="A0A284S480"/>
<proteinExistence type="predicted"/>
<name>A0A284S480_ARMOS</name>
<evidence type="ECO:0000313" key="2">
    <source>
        <dbReference type="Proteomes" id="UP000219338"/>
    </source>
</evidence>
<accession>A0A284S480</accession>
<protein>
    <submittedName>
        <fullName evidence="1">Uncharacterized protein</fullName>
    </submittedName>
</protein>
<dbReference type="EMBL" id="FUEG01000031">
    <property type="protein sequence ID" value="SJL15813.1"/>
    <property type="molecule type" value="Genomic_DNA"/>
</dbReference>
<gene>
    <name evidence="1" type="ORF">ARMOST_19318</name>
</gene>
<dbReference type="Proteomes" id="UP000219338">
    <property type="component" value="Unassembled WGS sequence"/>
</dbReference>
<organism evidence="1 2">
    <name type="scientific">Armillaria ostoyae</name>
    <name type="common">Armillaria root rot fungus</name>
    <dbReference type="NCBI Taxonomy" id="47428"/>
    <lineage>
        <taxon>Eukaryota</taxon>
        <taxon>Fungi</taxon>
        <taxon>Dikarya</taxon>
        <taxon>Basidiomycota</taxon>
        <taxon>Agaricomycotina</taxon>
        <taxon>Agaricomycetes</taxon>
        <taxon>Agaricomycetidae</taxon>
        <taxon>Agaricales</taxon>
        <taxon>Marasmiineae</taxon>
        <taxon>Physalacriaceae</taxon>
        <taxon>Armillaria</taxon>
    </lineage>
</organism>
<dbReference type="OrthoDB" id="3101059at2759"/>
<keyword evidence="2" id="KW-1185">Reference proteome</keyword>
<evidence type="ECO:0000313" key="1">
    <source>
        <dbReference type="EMBL" id="SJL15813.1"/>
    </source>
</evidence>
<sequence length="179" mass="19621">MAGSPTSAPVIGDIVPSSPPPTVAVVPPIDSPVLPGPVPLPHASVAFIGPPLGLPFPSPYHPSPPFPLALPAPFATRQRPAPLDVAAIGHLLEHSMTMLAQDLRPFIGSYQLAPQFTASGPRMRGEMERLDCTLRLFRRLVELVDESLVEQWDIDLTPDEDMPWWKRHIASYERMARLM</sequence>